<dbReference type="AlphaFoldDB" id="A0A1D7Y683"/>
<dbReference type="Pfam" id="PF03787">
    <property type="entry name" value="RAMPs"/>
    <property type="match status" value="1"/>
</dbReference>
<evidence type="ECO:0000313" key="6">
    <source>
        <dbReference type="Proteomes" id="UP000094960"/>
    </source>
</evidence>
<evidence type="ECO:0000256" key="1">
    <source>
        <dbReference type="ARBA" id="ARBA00023118"/>
    </source>
</evidence>
<dbReference type="GO" id="GO:0051607">
    <property type="term" value="P:defense response to virus"/>
    <property type="evidence" value="ECO:0007669"/>
    <property type="project" value="UniProtKB-KW"/>
</dbReference>
<feature type="domain" description="CRISPR type III-associated protein" evidence="4">
    <location>
        <begin position="8"/>
        <end position="201"/>
    </location>
</feature>
<organism evidence="5 6">
    <name type="scientific">Streptomyces fodineus</name>
    <dbReference type="NCBI Taxonomy" id="1904616"/>
    <lineage>
        <taxon>Bacteria</taxon>
        <taxon>Bacillati</taxon>
        <taxon>Actinomycetota</taxon>
        <taxon>Actinomycetes</taxon>
        <taxon>Kitasatosporales</taxon>
        <taxon>Streptomycetaceae</taxon>
        <taxon>Streptomyces</taxon>
    </lineage>
</organism>
<gene>
    <name evidence="5" type="ORF">BFF78_08530</name>
</gene>
<evidence type="ECO:0000313" key="5">
    <source>
        <dbReference type="EMBL" id="AOR31081.1"/>
    </source>
</evidence>
<evidence type="ECO:0000256" key="2">
    <source>
        <dbReference type="ARBA" id="ARBA00093789"/>
    </source>
</evidence>
<dbReference type="Proteomes" id="UP000094960">
    <property type="component" value="Chromosome"/>
</dbReference>
<evidence type="ECO:0000256" key="3">
    <source>
        <dbReference type="SAM" id="MobiDB-lite"/>
    </source>
</evidence>
<sequence length="257" mass="26998">MADLMIITLTFHSAFRVGTGNADGTAHATIDRDTPVPASSLKGLMRASAERLLPYRPEVVDAVFGTPRRPCPWHWSPARFAPPPGPWDPTHPQDQRRPRGAGPEPEAETDADLTPPVALRARVKIDPATGTALGDHLVFAEEMSAATARFTVTRTGPLPLDRDGRPLSGLAEQDHLAVLACAAAGLHELGAGRRRGLGWVSCQTDQPALDGTLLARFDQLAAVPADEADEPVPPVHPAGGSAATGPAPAPTETGDAR</sequence>
<evidence type="ECO:0000259" key="4">
    <source>
        <dbReference type="Pfam" id="PF03787"/>
    </source>
</evidence>
<keyword evidence="6" id="KW-1185">Reference proteome</keyword>
<name>A0A1D7Y683_9ACTN</name>
<dbReference type="CDD" id="cd09726">
    <property type="entry name" value="RAMP_I_III"/>
    <property type="match status" value="1"/>
</dbReference>
<feature type="compositionally biased region" description="Pro residues" evidence="3">
    <location>
        <begin position="80"/>
        <end position="89"/>
    </location>
</feature>
<feature type="region of interest" description="Disordered" evidence="3">
    <location>
        <begin position="75"/>
        <end position="116"/>
    </location>
</feature>
<keyword evidence="1" id="KW-0051">Antiviral defense</keyword>
<reference evidence="6" key="1">
    <citation type="submission" date="2016-09" db="EMBL/GenBank/DDBJ databases">
        <title>Streptomyces puniciscabiei strain:TW1S1 Genome sequencing and assembly.</title>
        <authorList>
            <person name="Kim M.-K."/>
            <person name="Kim S.B."/>
        </authorList>
    </citation>
    <scope>NUCLEOTIDE SEQUENCE [LARGE SCALE GENOMIC DNA]</scope>
    <source>
        <strain evidence="6">TW1S1</strain>
    </source>
</reference>
<dbReference type="InterPro" id="IPR005537">
    <property type="entry name" value="RAMP_III_fam"/>
</dbReference>
<protein>
    <recommendedName>
        <fullName evidence="4">CRISPR type III-associated protein domain-containing protein</fullName>
    </recommendedName>
</protein>
<dbReference type="EMBL" id="CP017248">
    <property type="protein sequence ID" value="AOR31081.1"/>
    <property type="molecule type" value="Genomic_DNA"/>
</dbReference>
<accession>A0A1D7Y683</accession>
<dbReference type="KEGG" id="spun:BFF78_08530"/>
<feature type="compositionally biased region" description="Low complexity" evidence="3">
    <location>
        <begin position="237"/>
        <end position="257"/>
    </location>
</feature>
<proteinExistence type="predicted"/>
<comment type="subunit">
    <text evidence="2">Part of the Csm effector complex that includes Cas10, Csm2, Csm3, Csm4 and Csm5.</text>
</comment>
<feature type="region of interest" description="Disordered" evidence="3">
    <location>
        <begin position="225"/>
        <end position="257"/>
    </location>
</feature>